<keyword evidence="1" id="KW-0001">2Fe-2S</keyword>
<feature type="non-terminal residue" evidence="6">
    <location>
        <position position="1"/>
    </location>
</feature>
<dbReference type="SUPFAM" id="SSF50022">
    <property type="entry name" value="ISP domain"/>
    <property type="match status" value="1"/>
</dbReference>
<dbReference type="InterPro" id="IPR036922">
    <property type="entry name" value="Rieske_2Fe-2S_sf"/>
</dbReference>
<dbReference type="InterPro" id="IPR017941">
    <property type="entry name" value="Rieske_2Fe-2S"/>
</dbReference>
<protein>
    <recommendedName>
        <fullName evidence="5">Rieske domain-containing protein</fullName>
    </recommendedName>
</protein>
<evidence type="ECO:0000313" key="6">
    <source>
        <dbReference type="EMBL" id="GAJ14825.1"/>
    </source>
</evidence>
<sequence>EVDELAIVLFNVAGRLFAIADLCSHDDGPLGDGELDGDKIICPRHGARFEISSGKALSLPAIVDIPAYPTRVVDNRVEVGFPIGD</sequence>
<accession>X1VVR2</accession>
<dbReference type="GO" id="GO:0046872">
    <property type="term" value="F:metal ion binding"/>
    <property type="evidence" value="ECO:0007669"/>
    <property type="project" value="UniProtKB-KW"/>
</dbReference>
<dbReference type="AlphaFoldDB" id="X1VVR2"/>
<evidence type="ECO:0000259" key="5">
    <source>
        <dbReference type="PROSITE" id="PS51296"/>
    </source>
</evidence>
<dbReference type="PANTHER" id="PTHR21496:SF23">
    <property type="entry name" value="3-PHENYLPROPIONATE_CINNAMIC ACID DIOXYGENASE FERREDOXIN SUBUNIT"/>
    <property type="match status" value="1"/>
</dbReference>
<proteinExistence type="predicted"/>
<dbReference type="Pfam" id="PF00355">
    <property type="entry name" value="Rieske"/>
    <property type="match status" value="1"/>
</dbReference>
<organism evidence="6">
    <name type="scientific">marine sediment metagenome</name>
    <dbReference type="NCBI Taxonomy" id="412755"/>
    <lineage>
        <taxon>unclassified sequences</taxon>
        <taxon>metagenomes</taxon>
        <taxon>ecological metagenomes</taxon>
    </lineage>
</organism>
<dbReference type="EMBL" id="BARW01028641">
    <property type="protein sequence ID" value="GAJ14825.1"/>
    <property type="molecule type" value="Genomic_DNA"/>
</dbReference>
<keyword evidence="2" id="KW-0479">Metal-binding</keyword>
<feature type="domain" description="Rieske" evidence="5">
    <location>
        <begin position="1"/>
        <end position="79"/>
    </location>
</feature>
<reference evidence="6" key="1">
    <citation type="journal article" date="2014" name="Front. Microbiol.">
        <title>High frequency of phylogenetically diverse reductive dehalogenase-homologous genes in deep subseafloor sedimentary metagenomes.</title>
        <authorList>
            <person name="Kawai M."/>
            <person name="Futagami T."/>
            <person name="Toyoda A."/>
            <person name="Takaki Y."/>
            <person name="Nishi S."/>
            <person name="Hori S."/>
            <person name="Arai W."/>
            <person name="Tsubouchi T."/>
            <person name="Morono Y."/>
            <person name="Uchiyama I."/>
            <person name="Ito T."/>
            <person name="Fujiyama A."/>
            <person name="Inagaki F."/>
            <person name="Takami H."/>
        </authorList>
    </citation>
    <scope>NUCLEOTIDE SEQUENCE</scope>
    <source>
        <strain evidence="6">Expedition CK06-06</strain>
    </source>
</reference>
<evidence type="ECO:0000256" key="3">
    <source>
        <dbReference type="ARBA" id="ARBA00023004"/>
    </source>
</evidence>
<evidence type="ECO:0000256" key="2">
    <source>
        <dbReference type="ARBA" id="ARBA00022723"/>
    </source>
</evidence>
<dbReference type="PROSITE" id="PS51296">
    <property type="entry name" value="RIESKE"/>
    <property type="match status" value="1"/>
</dbReference>
<comment type="caution">
    <text evidence="6">The sequence shown here is derived from an EMBL/GenBank/DDBJ whole genome shotgun (WGS) entry which is preliminary data.</text>
</comment>
<dbReference type="GO" id="GO:0051537">
    <property type="term" value="F:2 iron, 2 sulfur cluster binding"/>
    <property type="evidence" value="ECO:0007669"/>
    <property type="project" value="UniProtKB-KW"/>
</dbReference>
<evidence type="ECO:0000256" key="4">
    <source>
        <dbReference type="ARBA" id="ARBA00023014"/>
    </source>
</evidence>
<evidence type="ECO:0000256" key="1">
    <source>
        <dbReference type="ARBA" id="ARBA00022714"/>
    </source>
</evidence>
<name>X1VVR2_9ZZZZ</name>
<keyword evidence="3" id="KW-0408">Iron</keyword>
<dbReference type="PANTHER" id="PTHR21496">
    <property type="entry name" value="FERREDOXIN-RELATED"/>
    <property type="match status" value="1"/>
</dbReference>
<gene>
    <name evidence="6" type="ORF">S12H4_46195</name>
</gene>
<keyword evidence="4" id="KW-0411">Iron-sulfur</keyword>
<dbReference type="Gene3D" id="2.102.10.10">
    <property type="entry name" value="Rieske [2Fe-2S] iron-sulphur domain"/>
    <property type="match status" value="1"/>
</dbReference>